<comment type="similarity">
    <text evidence="1">Belongs to the bacterial ribosomal protein bL17 family.</text>
</comment>
<name>A0A2J7PGC6_9NEOP</name>
<dbReference type="GO" id="GO:0003735">
    <property type="term" value="F:structural constituent of ribosome"/>
    <property type="evidence" value="ECO:0007669"/>
    <property type="project" value="InterPro"/>
</dbReference>
<protein>
    <recommendedName>
        <fullName evidence="4">Large ribosomal subunit protein bL17m</fullName>
    </recommendedName>
    <alternativeName>
        <fullName evidence="5">39S ribosomal protein L17, mitochondrial</fullName>
    </alternativeName>
</protein>
<sequence>MNQADVTKLMSRLKIKYAPVRRRLKNIEGPEGRLKKIRKTLTALVKHERIELNFNRADETRGYVERLISDAIRYGDCHRATMELADYWLLEKQLIHKLFKVLVPRFENCPVSYTRMYRAPNLPPDKGYERAVLELRGNPYPPLLPDTTANRNLIHNVLLDEAHKEFRAQKYAEIAKKLEEADENMTKSPSDVAAESSQESETESSEEAEGQVPDEKMAQLSREKGEQPPDILGMFGLLRSYMY</sequence>
<evidence type="ECO:0000313" key="8">
    <source>
        <dbReference type="Proteomes" id="UP000235965"/>
    </source>
</evidence>
<evidence type="ECO:0000313" key="7">
    <source>
        <dbReference type="EMBL" id="PNF15385.1"/>
    </source>
</evidence>
<dbReference type="PANTHER" id="PTHR14413">
    <property type="entry name" value="RIBOSOMAL PROTEIN L17"/>
    <property type="match status" value="1"/>
</dbReference>
<comment type="caution">
    <text evidence="7">The sequence shown here is derived from an EMBL/GenBank/DDBJ whole genome shotgun (WGS) entry which is preliminary data.</text>
</comment>
<evidence type="ECO:0000256" key="3">
    <source>
        <dbReference type="ARBA" id="ARBA00023274"/>
    </source>
</evidence>
<dbReference type="Proteomes" id="UP000235965">
    <property type="component" value="Unassembled WGS sequence"/>
</dbReference>
<feature type="compositionally biased region" description="Acidic residues" evidence="6">
    <location>
        <begin position="198"/>
        <end position="209"/>
    </location>
</feature>
<dbReference type="GO" id="GO:0006412">
    <property type="term" value="P:translation"/>
    <property type="evidence" value="ECO:0007669"/>
    <property type="project" value="InterPro"/>
</dbReference>
<dbReference type="InterPro" id="IPR036373">
    <property type="entry name" value="Ribosomal_bL17_sf"/>
</dbReference>
<evidence type="ECO:0000256" key="5">
    <source>
        <dbReference type="ARBA" id="ARBA00035413"/>
    </source>
</evidence>
<evidence type="ECO:0000256" key="1">
    <source>
        <dbReference type="ARBA" id="ARBA00008777"/>
    </source>
</evidence>
<dbReference type="OrthoDB" id="275000at2759"/>
<dbReference type="SUPFAM" id="SSF64263">
    <property type="entry name" value="Prokaryotic ribosomal protein L17"/>
    <property type="match status" value="1"/>
</dbReference>
<dbReference type="FunFam" id="3.90.1030.10:FF:000009">
    <property type="entry name" value="39S ribosomal protein L17, mitochondrial"/>
    <property type="match status" value="1"/>
</dbReference>
<evidence type="ECO:0000256" key="4">
    <source>
        <dbReference type="ARBA" id="ARBA00035290"/>
    </source>
</evidence>
<proteinExistence type="inferred from homology"/>
<keyword evidence="3" id="KW-0687">Ribonucleoprotein</keyword>
<dbReference type="EMBL" id="NEVH01025635">
    <property type="protein sequence ID" value="PNF15385.1"/>
    <property type="molecule type" value="Genomic_DNA"/>
</dbReference>
<evidence type="ECO:0000256" key="2">
    <source>
        <dbReference type="ARBA" id="ARBA00022980"/>
    </source>
</evidence>
<accession>A0A2J7PGC6</accession>
<feature type="compositionally biased region" description="Basic and acidic residues" evidence="6">
    <location>
        <begin position="213"/>
        <end position="227"/>
    </location>
</feature>
<dbReference type="PANTHER" id="PTHR14413:SF16">
    <property type="entry name" value="LARGE RIBOSOMAL SUBUNIT PROTEIN BL17M"/>
    <property type="match status" value="1"/>
</dbReference>
<gene>
    <name evidence="7" type="ORF">B7P43_G01032</name>
</gene>
<evidence type="ECO:0000256" key="6">
    <source>
        <dbReference type="SAM" id="MobiDB-lite"/>
    </source>
</evidence>
<dbReference type="InterPro" id="IPR000456">
    <property type="entry name" value="Ribosomal_bL17"/>
</dbReference>
<keyword evidence="2" id="KW-0689">Ribosomal protein</keyword>
<keyword evidence="8" id="KW-1185">Reference proteome</keyword>
<reference evidence="7 8" key="1">
    <citation type="submission" date="2017-12" db="EMBL/GenBank/DDBJ databases">
        <title>Hemimetabolous genomes reveal molecular basis of termite eusociality.</title>
        <authorList>
            <person name="Harrison M.C."/>
            <person name="Jongepier E."/>
            <person name="Robertson H.M."/>
            <person name="Arning N."/>
            <person name="Bitard-Feildel T."/>
            <person name="Chao H."/>
            <person name="Childers C.P."/>
            <person name="Dinh H."/>
            <person name="Doddapaneni H."/>
            <person name="Dugan S."/>
            <person name="Gowin J."/>
            <person name="Greiner C."/>
            <person name="Han Y."/>
            <person name="Hu H."/>
            <person name="Hughes D.S.T."/>
            <person name="Huylmans A.-K."/>
            <person name="Kemena C."/>
            <person name="Kremer L.P.M."/>
            <person name="Lee S.L."/>
            <person name="Lopez-Ezquerra A."/>
            <person name="Mallet L."/>
            <person name="Monroy-Kuhn J.M."/>
            <person name="Moser A."/>
            <person name="Murali S.C."/>
            <person name="Muzny D.M."/>
            <person name="Otani S."/>
            <person name="Piulachs M.-D."/>
            <person name="Poelchau M."/>
            <person name="Qu J."/>
            <person name="Schaub F."/>
            <person name="Wada-Katsumata A."/>
            <person name="Worley K.C."/>
            <person name="Xie Q."/>
            <person name="Ylla G."/>
            <person name="Poulsen M."/>
            <person name="Gibbs R.A."/>
            <person name="Schal C."/>
            <person name="Richards S."/>
            <person name="Belles X."/>
            <person name="Korb J."/>
            <person name="Bornberg-Bauer E."/>
        </authorList>
    </citation>
    <scope>NUCLEOTIDE SEQUENCE [LARGE SCALE GENOMIC DNA]</scope>
    <source>
        <tissue evidence="7">Whole body</tissue>
    </source>
</reference>
<dbReference type="Gene3D" id="3.90.1030.10">
    <property type="entry name" value="Ribosomal protein L17"/>
    <property type="match status" value="1"/>
</dbReference>
<feature type="region of interest" description="Disordered" evidence="6">
    <location>
        <begin position="180"/>
        <end position="231"/>
    </location>
</feature>
<organism evidence="7 8">
    <name type="scientific">Cryptotermes secundus</name>
    <dbReference type="NCBI Taxonomy" id="105785"/>
    <lineage>
        <taxon>Eukaryota</taxon>
        <taxon>Metazoa</taxon>
        <taxon>Ecdysozoa</taxon>
        <taxon>Arthropoda</taxon>
        <taxon>Hexapoda</taxon>
        <taxon>Insecta</taxon>
        <taxon>Pterygota</taxon>
        <taxon>Neoptera</taxon>
        <taxon>Polyneoptera</taxon>
        <taxon>Dictyoptera</taxon>
        <taxon>Blattodea</taxon>
        <taxon>Blattoidea</taxon>
        <taxon>Termitoidae</taxon>
        <taxon>Kalotermitidae</taxon>
        <taxon>Cryptotermitinae</taxon>
        <taxon>Cryptotermes</taxon>
    </lineage>
</organism>
<dbReference type="Pfam" id="PF01196">
    <property type="entry name" value="Ribosomal_L17"/>
    <property type="match status" value="1"/>
</dbReference>
<dbReference type="FunCoup" id="A0A2J7PGC6">
    <property type="interactions" value="1038"/>
</dbReference>
<dbReference type="STRING" id="105785.A0A2J7PGC6"/>
<dbReference type="InParanoid" id="A0A2J7PGC6"/>
<dbReference type="GO" id="GO:0005762">
    <property type="term" value="C:mitochondrial large ribosomal subunit"/>
    <property type="evidence" value="ECO:0007669"/>
    <property type="project" value="TreeGrafter"/>
</dbReference>
<dbReference type="AlphaFoldDB" id="A0A2J7PGC6"/>